<dbReference type="Proteomes" id="UP001364211">
    <property type="component" value="Unassembled WGS sequence"/>
</dbReference>
<gene>
    <name evidence="2" type="ORF">WJX68_18175</name>
</gene>
<evidence type="ECO:0000313" key="3">
    <source>
        <dbReference type="Proteomes" id="UP001364211"/>
    </source>
</evidence>
<evidence type="ECO:0000256" key="1">
    <source>
        <dbReference type="SAM" id="MobiDB-lite"/>
    </source>
</evidence>
<organism evidence="2 3">
    <name type="scientific">Pseudonocardia spirodelae</name>
    <dbReference type="NCBI Taxonomy" id="3133431"/>
    <lineage>
        <taxon>Bacteria</taxon>
        <taxon>Bacillati</taxon>
        <taxon>Actinomycetota</taxon>
        <taxon>Actinomycetes</taxon>
        <taxon>Pseudonocardiales</taxon>
        <taxon>Pseudonocardiaceae</taxon>
        <taxon>Pseudonocardia</taxon>
    </lineage>
</organism>
<dbReference type="CDD" id="cd00719">
    <property type="entry name" value="GIY-YIG_SF"/>
    <property type="match status" value="1"/>
</dbReference>
<feature type="region of interest" description="Disordered" evidence="1">
    <location>
        <begin position="325"/>
        <end position="344"/>
    </location>
</feature>
<dbReference type="InterPro" id="IPR035901">
    <property type="entry name" value="GIY-YIG_endonuc_sf"/>
</dbReference>
<accession>A0ABU8TA99</accession>
<keyword evidence="3" id="KW-1185">Reference proteome</keyword>
<comment type="caution">
    <text evidence="2">The sequence shown here is derived from an EMBL/GenBank/DDBJ whole genome shotgun (WGS) entry which is preliminary data.</text>
</comment>
<proteinExistence type="predicted"/>
<sequence>MDLEFEQFDVAEHGSLTGMIPDPTRLRGIYVLHFRDGEAYVGQTVDIWSRFTQHRRTYCDLQSLEFASVTPEADLDALERAEIQLRSESRVLRNVRHYLRPPTGPSPLDPIVPPEHQLQFRQGGGVPDRTDRNVDDAQRERGRRAFDRFVSHPEAGFALQLAAAYVASTIPVPRATERRFWAVSAAPTTNAGNRLFCFSVYSLETFVLLEHGEGEYSGFMNVSIAALEEAYGSLIDVAARLPFVEVDRDAGYEACGGNAVQLFFEDRDGLERLFNDPDCSDLLHAAADLNLRLMRKGPTLQGRWHNVLLADGIFHLLDEPGTEAPGRLDARSGSAGPVLPPAGQPNSDDIRGAVLAVIAQEGPVVGTRVHRACAGALGVTRVGSSFRSVVDACLSRAVRRGDIVSDAPLAEHRLADRTYRLPTQPPVEIRELGQREFGQIPPRELAAVLTRSAADATDPRGAARAAAAHYGISRLGSTVHRRIEEVRRLCDGETPSRS</sequence>
<evidence type="ECO:0000313" key="2">
    <source>
        <dbReference type="EMBL" id="MEJ8280875.1"/>
    </source>
</evidence>
<name>A0ABU8TA99_9PSEU</name>
<dbReference type="SUPFAM" id="SSF82771">
    <property type="entry name" value="GIY-YIG endonuclease"/>
    <property type="match status" value="1"/>
</dbReference>
<dbReference type="EMBL" id="JBBJUP010000015">
    <property type="protein sequence ID" value="MEJ8280875.1"/>
    <property type="molecule type" value="Genomic_DNA"/>
</dbReference>
<protein>
    <submittedName>
        <fullName evidence="2">GIY-YIG nuclease family protein</fullName>
    </submittedName>
</protein>
<dbReference type="RefSeq" id="WP_340292516.1">
    <property type="nucleotide sequence ID" value="NZ_JBBJUP010000015.1"/>
</dbReference>
<reference evidence="2 3" key="1">
    <citation type="submission" date="2024-03" db="EMBL/GenBank/DDBJ databases">
        <title>Draft genome sequence of Pseudonocardia sp. DW16-2.</title>
        <authorList>
            <person name="Duangmal K."/>
        </authorList>
    </citation>
    <scope>NUCLEOTIDE SEQUENCE [LARGE SCALE GENOMIC DNA]</scope>
    <source>
        <strain evidence="2 3">DW16-2</strain>
    </source>
</reference>